<keyword evidence="1" id="KW-1133">Transmembrane helix</keyword>
<feature type="transmembrane region" description="Helical" evidence="1">
    <location>
        <begin position="20"/>
        <end position="43"/>
    </location>
</feature>
<feature type="transmembrane region" description="Helical" evidence="1">
    <location>
        <begin position="88"/>
        <end position="109"/>
    </location>
</feature>
<dbReference type="PANTHER" id="PTHR33121:SF23">
    <property type="entry name" value="CYCLIC DI-GMP PHOSPHODIESTERASE PDEB"/>
    <property type="match status" value="1"/>
</dbReference>
<feature type="transmembrane region" description="Helical" evidence="1">
    <location>
        <begin position="211"/>
        <end position="234"/>
    </location>
</feature>
<dbReference type="SUPFAM" id="SSF141868">
    <property type="entry name" value="EAL domain-like"/>
    <property type="match status" value="1"/>
</dbReference>
<comment type="caution">
    <text evidence="3">The sequence shown here is derived from an EMBL/GenBank/DDBJ whole genome shotgun (WGS) entry which is preliminary data.</text>
</comment>
<dbReference type="EMBL" id="AJYW02000205">
    <property type="protein sequence ID" value="OEE74079.1"/>
    <property type="molecule type" value="Genomic_DNA"/>
</dbReference>
<dbReference type="PANTHER" id="PTHR33121">
    <property type="entry name" value="CYCLIC DI-GMP PHOSPHODIESTERASE PDEF"/>
    <property type="match status" value="1"/>
</dbReference>
<gene>
    <name evidence="3" type="ORF">A130_18240</name>
</gene>
<dbReference type="InterPro" id="IPR001633">
    <property type="entry name" value="EAL_dom"/>
</dbReference>
<dbReference type="GO" id="GO:0071111">
    <property type="term" value="F:cyclic-guanylate-specific phosphodiesterase activity"/>
    <property type="evidence" value="ECO:0007669"/>
    <property type="project" value="InterPro"/>
</dbReference>
<dbReference type="InterPro" id="IPR035919">
    <property type="entry name" value="EAL_sf"/>
</dbReference>
<feature type="transmembrane region" description="Helical" evidence="1">
    <location>
        <begin position="240"/>
        <end position="269"/>
    </location>
</feature>
<dbReference type="SMART" id="SM00052">
    <property type="entry name" value="EAL"/>
    <property type="match status" value="1"/>
</dbReference>
<evidence type="ECO:0000259" key="2">
    <source>
        <dbReference type="PROSITE" id="PS50883"/>
    </source>
</evidence>
<organism evidence="3 4">
    <name type="scientific">Vibrio genomosp. F6 str. FF-238</name>
    <dbReference type="NCBI Taxonomy" id="1191298"/>
    <lineage>
        <taxon>Bacteria</taxon>
        <taxon>Pseudomonadati</taxon>
        <taxon>Pseudomonadota</taxon>
        <taxon>Gammaproteobacteria</taxon>
        <taxon>Vibrionales</taxon>
        <taxon>Vibrionaceae</taxon>
        <taxon>Vibrio</taxon>
    </lineage>
</organism>
<evidence type="ECO:0000256" key="1">
    <source>
        <dbReference type="SAM" id="Phobius"/>
    </source>
</evidence>
<dbReference type="PROSITE" id="PS50883">
    <property type="entry name" value="EAL"/>
    <property type="match status" value="1"/>
</dbReference>
<accession>A0A1E5CVS3</accession>
<feature type="transmembrane region" description="Helical" evidence="1">
    <location>
        <begin position="290"/>
        <end position="308"/>
    </location>
</feature>
<dbReference type="Proteomes" id="UP000094165">
    <property type="component" value="Unassembled WGS sequence"/>
</dbReference>
<keyword evidence="4" id="KW-1185">Reference proteome</keyword>
<feature type="domain" description="EAL" evidence="2">
    <location>
        <begin position="480"/>
        <end position="735"/>
    </location>
</feature>
<feature type="transmembrane region" description="Helical" evidence="1">
    <location>
        <begin position="55"/>
        <end position="82"/>
    </location>
</feature>
<keyword evidence="1" id="KW-0812">Transmembrane</keyword>
<evidence type="ECO:0000313" key="3">
    <source>
        <dbReference type="EMBL" id="OEE74079.1"/>
    </source>
</evidence>
<evidence type="ECO:0000313" key="4">
    <source>
        <dbReference type="Proteomes" id="UP000094165"/>
    </source>
</evidence>
<protein>
    <recommendedName>
        <fullName evidence="2">EAL domain-containing protein</fullName>
    </recommendedName>
</protein>
<sequence>MTQVFFPILRENQNKIIPEILLQLTVFIVILTSFQISVFFTLIQEKSQVLSFTSAFIFAFLFTKGAKTLVGICLSLFTYYYLLSGRDIISSVEISLFFPLVSYFFVTLYQYIKAKIEPQNYTFVLTSYVLVVGFLYPIFNSSLFLLYSVKQTSLLSTPDLMLLAIIGGNLTHLILTPLLIIMVSALTKNQTVPFLDIDNEMLKSRFKSSHYWYWLATCLAGMLTILFINNSIILNTVCLISLYCVAVGLGRFGLIRPFAIAATVVVLAVHNSVQRFNLKVIDTYQFYDQLVVFAIIAALIFLLAGHSIRTYLTTKSAIEHERRDPYTGIYNLSQLKEDLNQHTKVVLIYIDLEATLSKTLCLGHKGRAQFLKNLSEHLGDRITFISQSYLPPFSSGLLCYLPVNERVNVQNEIDSLLLSLKHFQFIKSGHSIELVKRSLICTEISTNNNIESIVSLLCEQYTNNRTKVLWLNSCKSSSTQVDKLSFIQEAFKNDDFELFCQPYKKLGSNNNQEYFEVLLRLNSDHQRHMIPASFFPLIFKFGLEKELDKWVVEHTFKSLNEYVINWSQIGRCSINLTATSLNFVELADQIIDYARIYSVPLNKICFEITESMALHNEDIAIQTIEKLREAGCCIALDDFGTGYASFDYLRRLPLDVLKIDGSFIKNITTNPTDVKLVQAMSKVASSMNLVTVAEFVESEQHTQILEQLGIDFAQGFGISKPLPLKTHLEKTQTANTRCA</sequence>
<reference evidence="3 4" key="1">
    <citation type="journal article" date="2012" name="Science">
        <title>Ecological populations of bacteria act as socially cohesive units of antibiotic production and resistance.</title>
        <authorList>
            <person name="Cordero O.X."/>
            <person name="Wildschutte H."/>
            <person name="Kirkup B."/>
            <person name="Proehl S."/>
            <person name="Ngo L."/>
            <person name="Hussain F."/>
            <person name="Le Roux F."/>
            <person name="Mincer T."/>
            <person name="Polz M.F."/>
        </authorList>
    </citation>
    <scope>NUCLEOTIDE SEQUENCE [LARGE SCALE GENOMIC DNA]</scope>
    <source>
        <strain evidence="3 4">FF-238</strain>
    </source>
</reference>
<proteinExistence type="predicted"/>
<dbReference type="Pfam" id="PF00563">
    <property type="entry name" value="EAL"/>
    <property type="match status" value="1"/>
</dbReference>
<dbReference type="CDD" id="cd01948">
    <property type="entry name" value="EAL"/>
    <property type="match status" value="1"/>
</dbReference>
<dbReference type="InterPro" id="IPR050706">
    <property type="entry name" value="Cyclic-di-GMP_PDE-like"/>
</dbReference>
<feature type="transmembrane region" description="Helical" evidence="1">
    <location>
        <begin position="121"/>
        <end position="140"/>
    </location>
</feature>
<dbReference type="Gene3D" id="3.20.20.450">
    <property type="entry name" value="EAL domain"/>
    <property type="match status" value="1"/>
</dbReference>
<name>A0A1E5CVS3_9VIBR</name>
<feature type="transmembrane region" description="Helical" evidence="1">
    <location>
        <begin position="160"/>
        <end position="186"/>
    </location>
</feature>
<keyword evidence="1" id="KW-0472">Membrane</keyword>
<dbReference type="AlphaFoldDB" id="A0A1E5CVS3"/>